<keyword evidence="3" id="KW-1185">Reference proteome</keyword>
<keyword evidence="1" id="KW-0812">Transmembrane</keyword>
<evidence type="ECO:0000313" key="2">
    <source>
        <dbReference type="EMBL" id="CDR97435.1"/>
    </source>
</evidence>
<dbReference type="KEGG" id="bbig:BBBOND_0313370"/>
<feature type="transmembrane region" description="Helical" evidence="1">
    <location>
        <begin position="37"/>
        <end position="57"/>
    </location>
</feature>
<protein>
    <submittedName>
        <fullName evidence="2">Uncharacterized protein</fullName>
    </submittedName>
</protein>
<accession>A0A061DEK4</accession>
<dbReference type="RefSeq" id="XP_012769621.1">
    <property type="nucleotide sequence ID" value="XM_012914167.1"/>
</dbReference>
<dbReference type="EMBL" id="LK391709">
    <property type="protein sequence ID" value="CDR97435.1"/>
    <property type="molecule type" value="Genomic_DNA"/>
</dbReference>
<reference evidence="3" key="1">
    <citation type="journal article" date="2014" name="Nucleic Acids Res.">
        <title>The evolutionary dynamics of variant antigen genes in Babesia reveal a history of genomic innovation underlying host-parasite interaction.</title>
        <authorList>
            <person name="Jackson A.P."/>
            <person name="Otto T.D."/>
            <person name="Darby A."/>
            <person name="Ramaprasad A."/>
            <person name="Xia D."/>
            <person name="Echaide I.E."/>
            <person name="Farber M."/>
            <person name="Gahlot S."/>
            <person name="Gamble J."/>
            <person name="Gupta D."/>
            <person name="Gupta Y."/>
            <person name="Jackson L."/>
            <person name="Malandrin L."/>
            <person name="Malas T.B."/>
            <person name="Moussa E."/>
            <person name="Nair M."/>
            <person name="Reid A.J."/>
            <person name="Sanders M."/>
            <person name="Sharma J."/>
            <person name="Tracey A."/>
            <person name="Quail M.A."/>
            <person name="Weir W."/>
            <person name="Wastling J.M."/>
            <person name="Hall N."/>
            <person name="Willadsen P."/>
            <person name="Lingelbach K."/>
            <person name="Shiels B."/>
            <person name="Tait A."/>
            <person name="Berriman M."/>
            <person name="Allred D.R."/>
            <person name="Pain A."/>
        </authorList>
    </citation>
    <scope>NUCLEOTIDE SEQUENCE [LARGE SCALE GENOMIC DNA]</scope>
    <source>
        <strain evidence="3">Bond</strain>
    </source>
</reference>
<gene>
    <name evidence="2" type="ORF">BBBOND_0313370</name>
</gene>
<keyword evidence="1" id="KW-1133">Transmembrane helix</keyword>
<evidence type="ECO:0000256" key="1">
    <source>
        <dbReference type="SAM" id="Phobius"/>
    </source>
</evidence>
<sequence length="80" mass="9279">MSLPCRPEYCQKACKIKNGRCECGCCDGENIDHVVIVSLPIIVFILFLLAVCIMSFFRIRPFHKVRDFCTGRMNSFHRNH</sequence>
<proteinExistence type="predicted"/>
<keyword evidence="1" id="KW-0472">Membrane</keyword>
<organism evidence="2 3">
    <name type="scientific">Babesia bigemina</name>
    <dbReference type="NCBI Taxonomy" id="5866"/>
    <lineage>
        <taxon>Eukaryota</taxon>
        <taxon>Sar</taxon>
        <taxon>Alveolata</taxon>
        <taxon>Apicomplexa</taxon>
        <taxon>Aconoidasida</taxon>
        <taxon>Piroplasmida</taxon>
        <taxon>Babesiidae</taxon>
        <taxon>Babesia</taxon>
    </lineage>
</organism>
<dbReference type="GeneID" id="24565976"/>
<dbReference type="VEuPathDB" id="PiroplasmaDB:BBBOND_0313370"/>
<evidence type="ECO:0000313" key="3">
    <source>
        <dbReference type="Proteomes" id="UP000033188"/>
    </source>
</evidence>
<name>A0A061DEK4_BABBI</name>
<dbReference type="AlphaFoldDB" id="A0A061DEK4"/>
<dbReference type="Proteomes" id="UP000033188">
    <property type="component" value="Chromosome 3"/>
</dbReference>